<evidence type="ECO:0000313" key="3">
    <source>
        <dbReference type="Proteomes" id="UP000036471"/>
    </source>
</evidence>
<gene>
    <name evidence="2" type="ORF">QR79_17420</name>
</gene>
<dbReference type="InterPro" id="IPR050177">
    <property type="entry name" value="Lipid_A_modif_metabolic_enz"/>
</dbReference>
<accession>A0ABR5H8F6</accession>
<evidence type="ECO:0000259" key="1">
    <source>
        <dbReference type="Pfam" id="PF01370"/>
    </source>
</evidence>
<evidence type="ECO:0000313" key="2">
    <source>
        <dbReference type="EMBL" id="KMO20908.1"/>
    </source>
</evidence>
<dbReference type="Gene3D" id="3.40.50.720">
    <property type="entry name" value="NAD(P)-binding Rossmann-like Domain"/>
    <property type="match status" value="1"/>
</dbReference>
<feature type="domain" description="NAD-dependent epimerase/dehydratase" evidence="1">
    <location>
        <begin position="7"/>
        <end position="237"/>
    </location>
</feature>
<organism evidence="2 3">
    <name type="scientific">Methylobacterium indicum</name>
    <dbReference type="NCBI Taxonomy" id="1775910"/>
    <lineage>
        <taxon>Bacteria</taxon>
        <taxon>Pseudomonadati</taxon>
        <taxon>Pseudomonadota</taxon>
        <taxon>Alphaproteobacteria</taxon>
        <taxon>Hyphomicrobiales</taxon>
        <taxon>Methylobacteriaceae</taxon>
        <taxon>Methylobacterium</taxon>
    </lineage>
</organism>
<name>A0ABR5H8F6_9HYPH</name>
<dbReference type="PANTHER" id="PTHR43245">
    <property type="entry name" value="BIFUNCTIONAL POLYMYXIN RESISTANCE PROTEIN ARNA"/>
    <property type="match status" value="1"/>
</dbReference>
<keyword evidence="3" id="KW-1185">Reference proteome</keyword>
<dbReference type="SUPFAM" id="SSF51735">
    <property type="entry name" value="NAD(P)-binding Rossmann-fold domains"/>
    <property type="match status" value="1"/>
</dbReference>
<dbReference type="InterPro" id="IPR036291">
    <property type="entry name" value="NAD(P)-bd_dom_sf"/>
</dbReference>
<sequence>MQGVRCLVIGAGGFIGSNLCELLVQMGAKVSGYGRSIRIGESLNSEVTWYQGHLSDRAMLRTAIVNQDIVFHLAGETIPEKSNGDVNSDFLTNTSSTISVLEECRMNGIRKIVFASSGGTVYGVSEHTPISEYSSTNPISAYGISKIVAEKYLELYRYQWGLDYHVLRIANPYGPFQSPFRRQGVVANMMYNAIIGKPIELWGTGNVVRDFVYVEDVTRAFCDAALYEGTFRVMNVGSGHGRTIMSVLDDIGLLNGVTPITVIRRESQKADVPVNVLDISLIGQEFGWHPMQDWMGGLQITADWMQSVIAPVRR</sequence>
<reference evidence="2 3" key="1">
    <citation type="submission" date="2014-11" db="EMBL/GenBank/DDBJ databases">
        <title>Comparative genomics of Methylobacterium species.</title>
        <authorList>
            <person name="Chaudhry V."/>
            <person name="Patil P.B."/>
        </authorList>
    </citation>
    <scope>NUCLEOTIDE SEQUENCE [LARGE SCALE GENOMIC DNA]</scope>
    <source>
        <strain evidence="2 3">SE3.6</strain>
    </source>
</reference>
<dbReference type="EMBL" id="JTHG01000161">
    <property type="protein sequence ID" value="KMO20908.1"/>
    <property type="molecule type" value="Genomic_DNA"/>
</dbReference>
<dbReference type="InterPro" id="IPR001509">
    <property type="entry name" value="Epimerase_deHydtase"/>
</dbReference>
<dbReference type="Proteomes" id="UP000036471">
    <property type="component" value="Unassembled WGS sequence"/>
</dbReference>
<comment type="caution">
    <text evidence="2">The sequence shown here is derived from an EMBL/GenBank/DDBJ whole genome shotgun (WGS) entry which is preliminary data.</text>
</comment>
<dbReference type="PRINTS" id="PR01713">
    <property type="entry name" value="NUCEPIMERASE"/>
</dbReference>
<dbReference type="Pfam" id="PF01370">
    <property type="entry name" value="Epimerase"/>
    <property type="match status" value="1"/>
</dbReference>
<dbReference type="PANTHER" id="PTHR43245:SF13">
    <property type="entry name" value="UDP-D-APIOSE_UDP-D-XYLOSE SYNTHASE 2"/>
    <property type="match status" value="1"/>
</dbReference>
<proteinExistence type="predicted"/>
<protein>
    <recommendedName>
        <fullName evidence="1">NAD-dependent epimerase/dehydratase domain-containing protein</fullName>
    </recommendedName>
</protein>